<feature type="compositionally biased region" description="Pro residues" evidence="1">
    <location>
        <begin position="74"/>
        <end position="90"/>
    </location>
</feature>
<gene>
    <name evidence="2" type="ORF">P3T76_003765</name>
</gene>
<organism evidence="2 3">
    <name type="scientific">Phytophthora citrophthora</name>
    <dbReference type="NCBI Taxonomy" id="4793"/>
    <lineage>
        <taxon>Eukaryota</taxon>
        <taxon>Sar</taxon>
        <taxon>Stramenopiles</taxon>
        <taxon>Oomycota</taxon>
        <taxon>Peronosporomycetes</taxon>
        <taxon>Peronosporales</taxon>
        <taxon>Peronosporaceae</taxon>
        <taxon>Phytophthora</taxon>
    </lineage>
</organism>
<feature type="region of interest" description="Disordered" evidence="1">
    <location>
        <begin position="1"/>
        <end position="28"/>
    </location>
</feature>
<dbReference type="PANTHER" id="PTHR46599">
    <property type="entry name" value="PIGGYBAC TRANSPOSABLE ELEMENT-DERIVED PROTEIN 4"/>
    <property type="match status" value="1"/>
</dbReference>
<proteinExistence type="predicted"/>
<reference evidence="2" key="1">
    <citation type="submission" date="2023-08" db="EMBL/GenBank/DDBJ databases">
        <title>Reference Genome Resource for the Citrus Pathogen Phytophthora citrophthora.</title>
        <authorList>
            <person name="Moller H."/>
            <person name="Coetzee B."/>
            <person name="Rose L.J."/>
            <person name="Van Niekerk J.M."/>
        </authorList>
    </citation>
    <scope>NUCLEOTIDE SEQUENCE</scope>
    <source>
        <strain evidence="2">STE-U-9442</strain>
    </source>
</reference>
<keyword evidence="3" id="KW-1185">Reference proteome</keyword>
<evidence type="ECO:0000256" key="1">
    <source>
        <dbReference type="SAM" id="MobiDB-lite"/>
    </source>
</evidence>
<dbReference type="AlphaFoldDB" id="A0AAD9LS63"/>
<feature type="region of interest" description="Disordered" evidence="1">
    <location>
        <begin position="54"/>
        <end position="95"/>
    </location>
</feature>
<feature type="compositionally biased region" description="Low complexity" evidence="1">
    <location>
        <begin position="54"/>
        <end position="69"/>
    </location>
</feature>
<dbReference type="PANTHER" id="PTHR46599:SF3">
    <property type="entry name" value="PIGGYBAC TRANSPOSABLE ELEMENT-DERIVED PROTEIN 4"/>
    <property type="match status" value="1"/>
</dbReference>
<protein>
    <recommendedName>
        <fullName evidence="4">PiggyBac transposable element-derived protein domain-containing protein</fullName>
    </recommendedName>
</protein>
<dbReference type="Proteomes" id="UP001259832">
    <property type="component" value="Unassembled WGS sequence"/>
</dbReference>
<dbReference type="SUPFAM" id="SSF101447">
    <property type="entry name" value="Formin homology 2 domain (FH2 domain)"/>
    <property type="match status" value="1"/>
</dbReference>
<comment type="caution">
    <text evidence="2">The sequence shown here is derived from an EMBL/GenBank/DDBJ whole genome shotgun (WGS) entry which is preliminary data.</text>
</comment>
<accession>A0AAD9LS63</accession>
<sequence length="362" mass="41224">MEIYSGKNDQTNTGGQEPADDNTGPAATLRNLSAVLSRKQDALLLIGSTRRSTSLYSYSSETSTLSELSRQTRKPPPPPPPPPPPSPPLPQLKQERSKWLKDVARGTTKFVVSKSVPQLSSQVWLDDTIVYMLGCGASTAMSTCGKYHCKRPFHEIKVKLRQCPAHQRYNRWMEKGGGRARSTQAPALSLRFRKYYKSLALDLTDMAIVNCFIVFRESAKMQGESPPDHTSFISQLHAHLLGVGAAEFAANTYRKSVNYMMYSPGPITPARSNFDSVGRIHKLEMDDEWVEVNKIRKRRQRQWKVCTIRKTVCTKRQMTRFCCPRCSVGEKHVYLCDKVRQDHYPGKNLTCYEIWHKLEERH</sequence>
<evidence type="ECO:0000313" key="2">
    <source>
        <dbReference type="EMBL" id="KAK1945232.1"/>
    </source>
</evidence>
<name>A0AAD9LS63_9STRA</name>
<dbReference type="EMBL" id="JASMQC010000005">
    <property type="protein sequence ID" value="KAK1945232.1"/>
    <property type="molecule type" value="Genomic_DNA"/>
</dbReference>
<evidence type="ECO:0008006" key="4">
    <source>
        <dbReference type="Google" id="ProtNLM"/>
    </source>
</evidence>
<evidence type="ECO:0000313" key="3">
    <source>
        <dbReference type="Proteomes" id="UP001259832"/>
    </source>
</evidence>